<dbReference type="Proteomes" id="UP000466442">
    <property type="component" value="Unassembled WGS sequence"/>
</dbReference>
<dbReference type="InterPro" id="IPR037448">
    <property type="entry name" value="Zig-8"/>
</dbReference>
<dbReference type="InterPro" id="IPR013098">
    <property type="entry name" value="Ig_I-set"/>
</dbReference>
<dbReference type="Gene3D" id="2.60.40.10">
    <property type="entry name" value="Immunoglobulins"/>
    <property type="match status" value="1"/>
</dbReference>
<dbReference type="PANTHER" id="PTHR23279:SF46">
    <property type="entry name" value="DEFECTIVE PROBOSCIS EXTENSION RESPONSE 10, ISOFORM A-RELATED"/>
    <property type="match status" value="1"/>
</dbReference>
<comment type="caution">
    <text evidence="3">The sequence shown here is derived from an EMBL/GenBank/DDBJ whole genome shotgun (WGS) entry which is preliminary data.</text>
</comment>
<feature type="chain" id="PRO_5035750765" description="Ig-like domain-containing protein" evidence="1">
    <location>
        <begin position="23"/>
        <end position="212"/>
    </location>
</feature>
<dbReference type="InterPro" id="IPR013783">
    <property type="entry name" value="Ig-like_fold"/>
</dbReference>
<protein>
    <recommendedName>
        <fullName evidence="2">Ig-like domain-containing protein</fullName>
    </recommendedName>
</protein>
<keyword evidence="4" id="KW-1185">Reference proteome</keyword>
<evidence type="ECO:0000256" key="1">
    <source>
        <dbReference type="SAM" id="SignalP"/>
    </source>
</evidence>
<dbReference type="SUPFAM" id="SSF48726">
    <property type="entry name" value="Immunoglobulin"/>
    <property type="match status" value="1"/>
</dbReference>
<dbReference type="Pfam" id="PF07679">
    <property type="entry name" value="I-set"/>
    <property type="match status" value="1"/>
</dbReference>
<name>A0A8S9XPI3_APOLU</name>
<dbReference type="OrthoDB" id="10031887at2759"/>
<organism evidence="3 4">
    <name type="scientific">Apolygus lucorum</name>
    <name type="common">Small green plant bug</name>
    <name type="synonym">Lygocoris lucorum</name>
    <dbReference type="NCBI Taxonomy" id="248454"/>
    <lineage>
        <taxon>Eukaryota</taxon>
        <taxon>Metazoa</taxon>
        <taxon>Ecdysozoa</taxon>
        <taxon>Arthropoda</taxon>
        <taxon>Hexapoda</taxon>
        <taxon>Insecta</taxon>
        <taxon>Pterygota</taxon>
        <taxon>Neoptera</taxon>
        <taxon>Paraneoptera</taxon>
        <taxon>Hemiptera</taxon>
        <taxon>Heteroptera</taxon>
        <taxon>Panheteroptera</taxon>
        <taxon>Cimicomorpha</taxon>
        <taxon>Miridae</taxon>
        <taxon>Mirini</taxon>
        <taxon>Apolygus</taxon>
    </lineage>
</organism>
<feature type="signal peptide" evidence="1">
    <location>
        <begin position="1"/>
        <end position="22"/>
    </location>
</feature>
<dbReference type="PANTHER" id="PTHR23279">
    <property type="entry name" value="DEFECTIVE PROBOSCIS EXTENSION RESPONSE DPR -RELATED"/>
    <property type="match status" value="1"/>
</dbReference>
<dbReference type="FunFam" id="2.60.40.10:FF:000129">
    <property type="entry name" value="CLUMA_CG018772, isoform A"/>
    <property type="match status" value="1"/>
</dbReference>
<reference evidence="3" key="1">
    <citation type="journal article" date="2021" name="Mol. Ecol. Resour.">
        <title>Apolygus lucorum genome provides insights into omnivorousness and mesophyll feeding.</title>
        <authorList>
            <person name="Liu Y."/>
            <person name="Liu H."/>
            <person name="Wang H."/>
            <person name="Huang T."/>
            <person name="Liu B."/>
            <person name="Yang B."/>
            <person name="Yin L."/>
            <person name="Li B."/>
            <person name="Zhang Y."/>
            <person name="Zhang S."/>
            <person name="Jiang F."/>
            <person name="Zhang X."/>
            <person name="Ren Y."/>
            <person name="Wang B."/>
            <person name="Wang S."/>
            <person name="Lu Y."/>
            <person name="Wu K."/>
            <person name="Fan W."/>
            <person name="Wang G."/>
        </authorList>
    </citation>
    <scope>NUCLEOTIDE SEQUENCE</scope>
    <source>
        <strain evidence="3">12Hb</strain>
    </source>
</reference>
<accession>A0A8S9XPI3</accession>
<dbReference type="AlphaFoldDB" id="A0A8S9XPI3"/>
<feature type="domain" description="Ig-like" evidence="2">
    <location>
        <begin position="120"/>
        <end position="212"/>
    </location>
</feature>
<evidence type="ECO:0000313" key="3">
    <source>
        <dbReference type="EMBL" id="KAF6209936.1"/>
    </source>
</evidence>
<keyword evidence="1" id="KW-0732">Signal</keyword>
<proteinExistence type="predicted"/>
<evidence type="ECO:0000259" key="2">
    <source>
        <dbReference type="PROSITE" id="PS50835"/>
    </source>
</evidence>
<sequence length="212" mass="24748">MNLSRGIIQLIFSVSLFVTLYGQLPNLDDENELLMNYTTLWDLLKPQSNPYLQELSGHWSFNDTVDLTKYEEFDHTRFEGTRELSLEEVLTKVRERAKIKANQARVNIKRPPTPPPEDLPTFDPDQLTNSTAQLGGTAYLSCRIKNLNNRAVSWVRKRDWHILTSAMFTYTNDERFQVMHAEGSEEWVLQIKFVQRRDAGEYECQVRCSDLK</sequence>
<dbReference type="GO" id="GO:0032589">
    <property type="term" value="C:neuron projection membrane"/>
    <property type="evidence" value="ECO:0007669"/>
    <property type="project" value="TreeGrafter"/>
</dbReference>
<dbReference type="EMBL" id="WIXP02000006">
    <property type="protein sequence ID" value="KAF6209936.1"/>
    <property type="molecule type" value="Genomic_DNA"/>
</dbReference>
<dbReference type="GO" id="GO:0050808">
    <property type="term" value="P:synapse organization"/>
    <property type="evidence" value="ECO:0007669"/>
    <property type="project" value="TreeGrafter"/>
</dbReference>
<evidence type="ECO:0000313" key="4">
    <source>
        <dbReference type="Proteomes" id="UP000466442"/>
    </source>
</evidence>
<gene>
    <name evidence="3" type="ORF">GE061_015690</name>
</gene>
<dbReference type="InterPro" id="IPR007110">
    <property type="entry name" value="Ig-like_dom"/>
</dbReference>
<dbReference type="InterPro" id="IPR036179">
    <property type="entry name" value="Ig-like_dom_sf"/>
</dbReference>
<dbReference type="PROSITE" id="PS50835">
    <property type="entry name" value="IG_LIKE"/>
    <property type="match status" value="1"/>
</dbReference>